<dbReference type="AlphaFoldDB" id="A0A238XXI8"/>
<proteinExistence type="predicted"/>
<evidence type="ECO:0000313" key="4">
    <source>
        <dbReference type="Proteomes" id="UP000198409"/>
    </source>
</evidence>
<evidence type="ECO:0000313" key="2">
    <source>
        <dbReference type="EMBL" id="SNR63064.1"/>
    </source>
</evidence>
<dbReference type="SUPFAM" id="SSF143100">
    <property type="entry name" value="TTHA1013/TTHA0281-like"/>
    <property type="match status" value="1"/>
</dbReference>
<accession>A0A238XXI8</accession>
<organism evidence="2 4">
    <name type="scientific">Paracoccus sediminis</name>
    <dbReference type="NCBI Taxonomy" id="1214787"/>
    <lineage>
        <taxon>Bacteria</taxon>
        <taxon>Pseudomonadati</taxon>
        <taxon>Pseudomonadota</taxon>
        <taxon>Alphaproteobacteria</taxon>
        <taxon>Rhodobacterales</taxon>
        <taxon>Paracoccaceae</taxon>
        <taxon>Paracoccus</taxon>
    </lineage>
</organism>
<evidence type="ECO:0000313" key="3">
    <source>
        <dbReference type="EMBL" id="TBN47558.1"/>
    </source>
</evidence>
<dbReference type="EMBL" id="SIRL01000013">
    <property type="protein sequence ID" value="TBN47558.1"/>
    <property type="molecule type" value="Genomic_DNA"/>
</dbReference>
<protein>
    <submittedName>
        <fullName evidence="3">DUF1902 domain-containing protein</fullName>
    </submittedName>
</protein>
<reference evidence="2" key="1">
    <citation type="submission" date="2017-06" db="EMBL/GenBank/DDBJ databases">
        <authorList>
            <person name="Kim H.J."/>
            <person name="Triplett B.A."/>
        </authorList>
    </citation>
    <scope>NUCLEOTIDE SEQUENCE [LARGE SCALE GENOMIC DNA]</scope>
    <source>
        <strain evidence="2">DSM 26170</strain>
    </source>
</reference>
<dbReference type="OrthoDB" id="361917at2"/>
<keyword evidence="5" id="KW-1185">Reference proteome</keyword>
<dbReference type="Gene3D" id="3.30.2390.10">
    <property type="entry name" value="TTHA1013-like"/>
    <property type="match status" value="1"/>
</dbReference>
<dbReference type="RefSeq" id="WP_089388963.1">
    <property type="nucleotide sequence ID" value="NZ_FZNM01000013.1"/>
</dbReference>
<dbReference type="EMBL" id="FZNM01000013">
    <property type="protein sequence ID" value="SNR63064.1"/>
    <property type="molecule type" value="Genomic_DNA"/>
</dbReference>
<gene>
    <name evidence="3" type="ORF">EYF88_15250</name>
    <name evidence="2" type="ORF">SAMN06265378_1134</name>
</gene>
<dbReference type="InterPro" id="IPR015066">
    <property type="entry name" value="DUF1902"/>
</dbReference>
<feature type="domain" description="DUF1902" evidence="1">
    <location>
        <begin position="8"/>
        <end position="71"/>
    </location>
</feature>
<dbReference type="Pfam" id="PF08972">
    <property type="entry name" value="DUF1902"/>
    <property type="match status" value="1"/>
</dbReference>
<reference evidence="4" key="2">
    <citation type="submission" date="2017-06" db="EMBL/GenBank/DDBJ databases">
        <authorList>
            <person name="Varghese N."/>
            <person name="Submissions S."/>
        </authorList>
    </citation>
    <scope>NUCLEOTIDE SEQUENCE [LARGE SCALE GENOMIC DNA]</scope>
    <source>
        <strain evidence="4">DSM 26170</strain>
    </source>
</reference>
<sequence>MTEQSPIKVRIGWDQDAGVWVATTDDVAGLAIEASSLDKLHEKVMAALYDLVELNGFAHEGDQIPVHLMTQELLKTAHA</sequence>
<evidence type="ECO:0000259" key="1">
    <source>
        <dbReference type="Pfam" id="PF08972"/>
    </source>
</evidence>
<evidence type="ECO:0000313" key="5">
    <source>
        <dbReference type="Proteomes" id="UP000292859"/>
    </source>
</evidence>
<reference evidence="3 5" key="3">
    <citation type="submission" date="2019-02" db="EMBL/GenBank/DDBJ databases">
        <authorList>
            <person name="Zhang G."/>
        </authorList>
    </citation>
    <scope>NUCLEOTIDE SEQUENCE [LARGE SCALE GENOMIC DNA]</scope>
    <source>
        <strain evidence="3 5">CMB17</strain>
    </source>
</reference>
<dbReference type="InterPro" id="IPR035069">
    <property type="entry name" value="TTHA1013/TTHA0281-like"/>
</dbReference>
<name>A0A238XXI8_9RHOB</name>
<dbReference type="Proteomes" id="UP000292859">
    <property type="component" value="Unassembled WGS sequence"/>
</dbReference>
<dbReference type="Proteomes" id="UP000198409">
    <property type="component" value="Unassembled WGS sequence"/>
</dbReference>